<dbReference type="InterPro" id="IPR003362">
    <property type="entry name" value="Bact_transf"/>
</dbReference>
<evidence type="ECO:0000256" key="1">
    <source>
        <dbReference type="ARBA" id="ARBA00006464"/>
    </source>
</evidence>
<dbReference type="AlphaFoldDB" id="A0A2W7RVM7"/>
<name>A0A2W7RVM7_9BACT</name>
<feature type="transmembrane region" description="Helical" evidence="2">
    <location>
        <begin position="45"/>
        <end position="67"/>
    </location>
</feature>
<comment type="similarity">
    <text evidence="1">Belongs to the bacterial sugar transferase family.</text>
</comment>
<reference evidence="4 5" key="1">
    <citation type="submission" date="2018-06" db="EMBL/GenBank/DDBJ databases">
        <title>Genomic Encyclopedia of Archaeal and Bacterial Type Strains, Phase II (KMG-II): from individual species to whole genera.</title>
        <authorList>
            <person name="Goeker M."/>
        </authorList>
    </citation>
    <scope>NUCLEOTIDE SEQUENCE [LARGE SCALE GENOMIC DNA]</scope>
    <source>
        <strain evidence="4 5">DSM 23241</strain>
    </source>
</reference>
<keyword evidence="5" id="KW-1185">Reference proteome</keyword>
<proteinExistence type="inferred from homology"/>
<keyword evidence="4" id="KW-0808">Transferase</keyword>
<dbReference type="PANTHER" id="PTHR30576:SF0">
    <property type="entry name" value="UNDECAPRENYL-PHOSPHATE N-ACETYLGALACTOSAMINYL 1-PHOSPHATE TRANSFERASE-RELATED"/>
    <property type="match status" value="1"/>
</dbReference>
<dbReference type="GO" id="GO:0016780">
    <property type="term" value="F:phosphotransferase activity, for other substituted phosphate groups"/>
    <property type="evidence" value="ECO:0007669"/>
    <property type="project" value="TreeGrafter"/>
</dbReference>
<dbReference type="Proteomes" id="UP000249720">
    <property type="component" value="Unassembled WGS sequence"/>
</dbReference>
<evidence type="ECO:0000259" key="3">
    <source>
        <dbReference type="Pfam" id="PF02397"/>
    </source>
</evidence>
<comment type="caution">
    <text evidence="4">The sequence shown here is derived from an EMBL/GenBank/DDBJ whole genome shotgun (WGS) entry which is preliminary data.</text>
</comment>
<protein>
    <submittedName>
        <fullName evidence="4">Putative colanic acid biosynthesis UDP-glucose lipid carrier transferase</fullName>
    </submittedName>
</protein>
<evidence type="ECO:0000256" key="2">
    <source>
        <dbReference type="SAM" id="Phobius"/>
    </source>
</evidence>
<dbReference type="EMBL" id="QKZV01000002">
    <property type="protein sequence ID" value="PZX64384.1"/>
    <property type="molecule type" value="Genomic_DNA"/>
</dbReference>
<dbReference type="PANTHER" id="PTHR30576">
    <property type="entry name" value="COLANIC BIOSYNTHESIS UDP-GLUCOSE LIPID CARRIER TRANSFERASE"/>
    <property type="match status" value="1"/>
</dbReference>
<organism evidence="4 5">
    <name type="scientific">Hydrotalea sandarakina</name>
    <dbReference type="NCBI Taxonomy" id="1004304"/>
    <lineage>
        <taxon>Bacteria</taxon>
        <taxon>Pseudomonadati</taxon>
        <taxon>Bacteroidota</taxon>
        <taxon>Chitinophagia</taxon>
        <taxon>Chitinophagales</taxon>
        <taxon>Chitinophagaceae</taxon>
        <taxon>Hydrotalea</taxon>
    </lineage>
</organism>
<dbReference type="Pfam" id="PF02397">
    <property type="entry name" value="Bac_transf"/>
    <property type="match status" value="1"/>
</dbReference>
<feature type="domain" description="Bacterial sugar transferase" evidence="3">
    <location>
        <begin position="40"/>
        <end position="229"/>
    </location>
</feature>
<evidence type="ECO:0000313" key="4">
    <source>
        <dbReference type="EMBL" id="PZX64384.1"/>
    </source>
</evidence>
<sequence>MLQTFLKRRETAVIALDNDLNRALDSILHKAEIVKTSTSKRLFDVFFTSLLFVFVFSWLFPIIILLIKLSSKGPVFFKQERIGLNGQVFKCYKFRSMYTNVRNDVFMPALKDDCRFTKIGKFLRKTNLDELPQAINVLLGDMSLVGPRPHPIPFHNEYATYIDNIDLRHLVKPGITGLAQINGYRGDVLDREENKKRTAKRIAYDLEYIQNWSFGLDIKIIATTVAQMIGNKTNGH</sequence>
<dbReference type="OrthoDB" id="9808602at2"/>
<keyword evidence="2" id="KW-0472">Membrane</keyword>
<accession>A0A2W7RVM7</accession>
<evidence type="ECO:0000313" key="5">
    <source>
        <dbReference type="Proteomes" id="UP000249720"/>
    </source>
</evidence>
<gene>
    <name evidence="4" type="ORF">LX80_00580</name>
</gene>
<keyword evidence="2" id="KW-1133">Transmembrane helix</keyword>
<keyword evidence="2" id="KW-0812">Transmembrane</keyword>
<dbReference type="RefSeq" id="WP_111293568.1">
    <property type="nucleotide sequence ID" value="NZ_QKZV01000002.1"/>
</dbReference>